<dbReference type="SUPFAM" id="SSF81301">
    <property type="entry name" value="Nucleotidyltransferase"/>
    <property type="match status" value="1"/>
</dbReference>
<dbReference type="STRING" id="1805034.AUJ59_03785"/>
<proteinExistence type="predicted"/>
<dbReference type="Gene3D" id="3.30.460.10">
    <property type="entry name" value="Beta Polymerase, domain 2"/>
    <property type="match status" value="1"/>
</dbReference>
<dbReference type="InterPro" id="IPR041633">
    <property type="entry name" value="Polbeta"/>
</dbReference>
<gene>
    <name evidence="2" type="ORF">AUJ59_03785</name>
</gene>
<evidence type="ECO:0000259" key="1">
    <source>
        <dbReference type="Pfam" id="PF18765"/>
    </source>
</evidence>
<dbReference type="PANTHER" id="PTHR43852:SF3">
    <property type="entry name" value="NUCLEOTIDYLTRANSFERASE"/>
    <property type="match status" value="1"/>
</dbReference>
<dbReference type="InterPro" id="IPR043519">
    <property type="entry name" value="NT_sf"/>
</dbReference>
<protein>
    <recommendedName>
        <fullName evidence="1">Polymerase beta nucleotidyltransferase domain-containing protein</fullName>
    </recommendedName>
</protein>
<dbReference type="AlphaFoldDB" id="A0A1J4RRI8"/>
<dbReference type="Pfam" id="PF18765">
    <property type="entry name" value="Polbeta"/>
    <property type="match status" value="1"/>
</dbReference>
<evidence type="ECO:0000313" key="2">
    <source>
        <dbReference type="EMBL" id="OIN88502.1"/>
    </source>
</evidence>
<comment type="caution">
    <text evidence="2">The sequence shown here is derived from an EMBL/GenBank/DDBJ whole genome shotgun (WGS) entry which is preliminary data.</text>
</comment>
<name>A0A1J4RRI8_9BACT</name>
<dbReference type="PANTHER" id="PTHR43852">
    <property type="entry name" value="NUCLEOTIDYLTRANSFERASE"/>
    <property type="match status" value="1"/>
</dbReference>
<dbReference type="EMBL" id="MNUI01000070">
    <property type="protein sequence ID" value="OIN88502.1"/>
    <property type="molecule type" value="Genomic_DNA"/>
</dbReference>
<feature type="domain" description="Polymerase beta nucleotidyltransferase" evidence="1">
    <location>
        <begin position="12"/>
        <end position="93"/>
    </location>
</feature>
<sequence length="129" mass="14193">MFNFSATEQKLLQSSGVDGLILFGSQAQGAAGTASDFDVLVVGKKNGKIYDLIYDLLAEKINRLADIDIVFAGNAPLELKHHAIKYGQVLYQNHPAVFADFKQQTMLELADFAPYRAMFARATLARINP</sequence>
<evidence type="ECO:0000313" key="3">
    <source>
        <dbReference type="Proteomes" id="UP000183144"/>
    </source>
</evidence>
<organism evidence="2 3">
    <name type="scientific">Candidatus Beckwithbacteria bacterium CG1_02_47_37</name>
    <dbReference type="NCBI Taxonomy" id="1805034"/>
    <lineage>
        <taxon>Bacteria</taxon>
        <taxon>Candidatus Beckwithiibacteriota</taxon>
    </lineage>
</organism>
<dbReference type="InterPro" id="IPR052930">
    <property type="entry name" value="TA_antitoxin_MntA"/>
</dbReference>
<accession>A0A1J4RRI8</accession>
<dbReference type="NCBIfam" id="NF047752">
    <property type="entry name" value="MntA_antitoxin"/>
    <property type="match status" value="1"/>
</dbReference>
<dbReference type="Proteomes" id="UP000183144">
    <property type="component" value="Unassembled WGS sequence"/>
</dbReference>
<reference evidence="2 3" key="1">
    <citation type="journal article" date="2016" name="Environ. Microbiol.">
        <title>Genomic resolution of a cold subsurface aquifer community provides metabolic insights for novel microbes adapted to high CO concentrations.</title>
        <authorList>
            <person name="Probst A.J."/>
            <person name="Castelle C.J."/>
            <person name="Singh A."/>
            <person name="Brown C.T."/>
            <person name="Anantharaman K."/>
            <person name="Sharon I."/>
            <person name="Hug L.A."/>
            <person name="Burstein D."/>
            <person name="Emerson J.B."/>
            <person name="Thomas B.C."/>
            <person name="Banfield J.F."/>
        </authorList>
    </citation>
    <scope>NUCLEOTIDE SEQUENCE [LARGE SCALE GENOMIC DNA]</scope>
    <source>
        <strain evidence="2">CG1_02_47_37</strain>
    </source>
</reference>
<dbReference type="CDD" id="cd05403">
    <property type="entry name" value="NT_KNTase_like"/>
    <property type="match status" value="1"/>
</dbReference>